<proteinExistence type="predicted"/>
<protein>
    <submittedName>
        <fullName evidence="1">Uncharacterized protein</fullName>
    </submittedName>
</protein>
<dbReference type="EMBL" id="GGEC01082614">
    <property type="protein sequence ID" value="MBX63098.1"/>
    <property type="molecule type" value="Transcribed_RNA"/>
</dbReference>
<name>A0A2P2Q7Y5_RHIMU</name>
<evidence type="ECO:0000313" key="1">
    <source>
        <dbReference type="EMBL" id="MBX63098.1"/>
    </source>
</evidence>
<organism evidence="1">
    <name type="scientific">Rhizophora mucronata</name>
    <name type="common">Asiatic mangrove</name>
    <dbReference type="NCBI Taxonomy" id="61149"/>
    <lineage>
        <taxon>Eukaryota</taxon>
        <taxon>Viridiplantae</taxon>
        <taxon>Streptophyta</taxon>
        <taxon>Embryophyta</taxon>
        <taxon>Tracheophyta</taxon>
        <taxon>Spermatophyta</taxon>
        <taxon>Magnoliopsida</taxon>
        <taxon>eudicotyledons</taxon>
        <taxon>Gunneridae</taxon>
        <taxon>Pentapetalae</taxon>
        <taxon>rosids</taxon>
        <taxon>fabids</taxon>
        <taxon>Malpighiales</taxon>
        <taxon>Rhizophoraceae</taxon>
        <taxon>Rhizophora</taxon>
    </lineage>
</organism>
<accession>A0A2P2Q7Y5</accession>
<reference evidence="1" key="1">
    <citation type="submission" date="2018-02" db="EMBL/GenBank/DDBJ databases">
        <title>Rhizophora mucronata_Transcriptome.</title>
        <authorList>
            <person name="Meera S.P."/>
            <person name="Sreeshan A."/>
            <person name="Augustine A."/>
        </authorList>
    </citation>
    <scope>NUCLEOTIDE SEQUENCE</scope>
    <source>
        <tissue evidence="1">Leaf</tissue>
    </source>
</reference>
<sequence>MKAGLAAPMEGSS</sequence>